<proteinExistence type="predicted"/>
<sequence>MCAFQRPKKTPKSSSTAQKTSSTFRPKVLPSVQRQSSQTKALSAFQPSSHYNYSSLHELYGHPQPATLQPRRSEPITSNQGWQVLQRSAHYPPRATTTQETVQGKVSQQKSVAELQRSLRPKRWSGKPVKPRGQNNVMQLKAAAKLPLDSLQPMRSGEVLQRVNETSPTQDNDNSEDSDDKTITKETKDNNAPETLPFATDQEERVPSSGVTTDLDGWLAEPEIRGQFPENPPQYREQGDALVASLKDAIEGDTGEEYYKIEIHDNSIRRPRKLAKELGLQ</sequence>
<feature type="compositionally biased region" description="Basic residues" evidence="1">
    <location>
        <begin position="1"/>
        <end position="11"/>
    </location>
</feature>
<keyword evidence="3" id="KW-1185">Reference proteome</keyword>
<name>A0ABT7AQC8_9CYAN</name>
<reference evidence="2 3" key="1">
    <citation type="submission" date="2023-01" db="EMBL/GenBank/DDBJ databases">
        <title>Novel diversity within Roseofilum (Cyanobacteria; Desertifilaceae) from marine benthic mats with descriptions of four novel species.</title>
        <authorList>
            <person name="Wang Y."/>
            <person name="Berthold D.E."/>
            <person name="Hu J."/>
            <person name="Lefler F.W."/>
            <person name="Laughinghouse H.D. IV."/>
        </authorList>
    </citation>
    <scope>NUCLEOTIDE SEQUENCE [LARGE SCALE GENOMIC DNA]</scope>
    <source>
        <strain evidence="2 3">BLCC-M154</strain>
    </source>
</reference>
<protein>
    <submittedName>
        <fullName evidence="2">Uncharacterized protein</fullName>
    </submittedName>
</protein>
<feature type="compositionally biased region" description="Polar residues" evidence="1">
    <location>
        <begin position="75"/>
        <end position="86"/>
    </location>
</feature>
<organism evidence="2 3">
    <name type="scientific">Roseofilum acuticapitatum BLCC-M154</name>
    <dbReference type="NCBI Taxonomy" id="3022444"/>
    <lineage>
        <taxon>Bacteria</taxon>
        <taxon>Bacillati</taxon>
        <taxon>Cyanobacteriota</taxon>
        <taxon>Cyanophyceae</taxon>
        <taxon>Desertifilales</taxon>
        <taxon>Desertifilaceae</taxon>
        <taxon>Roseofilum</taxon>
        <taxon>Roseofilum acuticapitatum</taxon>
    </lineage>
</organism>
<evidence type="ECO:0000313" key="3">
    <source>
        <dbReference type="Proteomes" id="UP001235303"/>
    </source>
</evidence>
<feature type="compositionally biased region" description="Polar residues" evidence="1">
    <location>
        <begin position="163"/>
        <end position="172"/>
    </location>
</feature>
<comment type="caution">
    <text evidence="2">The sequence shown here is derived from an EMBL/GenBank/DDBJ whole genome shotgun (WGS) entry which is preliminary data.</text>
</comment>
<dbReference type="EMBL" id="JAQOSP010000042">
    <property type="protein sequence ID" value="MDJ1169085.1"/>
    <property type="molecule type" value="Genomic_DNA"/>
</dbReference>
<dbReference type="Proteomes" id="UP001235303">
    <property type="component" value="Unassembled WGS sequence"/>
</dbReference>
<gene>
    <name evidence="2" type="ORF">PMG71_06565</name>
</gene>
<feature type="compositionally biased region" description="Polar residues" evidence="1">
    <location>
        <begin position="95"/>
        <end position="111"/>
    </location>
</feature>
<feature type="region of interest" description="Disordered" evidence="1">
    <location>
        <begin position="1"/>
        <end position="215"/>
    </location>
</feature>
<evidence type="ECO:0000313" key="2">
    <source>
        <dbReference type="EMBL" id="MDJ1169085.1"/>
    </source>
</evidence>
<feature type="compositionally biased region" description="Basic and acidic residues" evidence="1">
    <location>
        <begin position="180"/>
        <end position="191"/>
    </location>
</feature>
<feature type="compositionally biased region" description="Polar residues" evidence="1">
    <location>
        <begin position="32"/>
        <end position="55"/>
    </location>
</feature>
<feature type="compositionally biased region" description="Low complexity" evidence="1">
    <location>
        <begin position="12"/>
        <end position="23"/>
    </location>
</feature>
<dbReference type="RefSeq" id="WP_283752846.1">
    <property type="nucleotide sequence ID" value="NZ_JAQOSP010000042.1"/>
</dbReference>
<accession>A0ABT7AQC8</accession>
<evidence type="ECO:0000256" key="1">
    <source>
        <dbReference type="SAM" id="MobiDB-lite"/>
    </source>
</evidence>